<dbReference type="EMBL" id="VSSQ01000070">
    <property type="protein sequence ID" value="MPL73132.1"/>
    <property type="molecule type" value="Genomic_DNA"/>
</dbReference>
<name>A0A644U3J6_9ZZZZ</name>
<dbReference type="AntiFam" id="ANF00159">
    <property type="entry name" value="Shadow ORF (opposite uvrA)"/>
</dbReference>
<feature type="compositionally biased region" description="Basic and acidic residues" evidence="1">
    <location>
        <begin position="651"/>
        <end position="673"/>
    </location>
</feature>
<evidence type="ECO:0008006" key="3">
    <source>
        <dbReference type="Google" id="ProtNLM"/>
    </source>
</evidence>
<organism evidence="2">
    <name type="scientific">bioreactor metagenome</name>
    <dbReference type="NCBI Taxonomy" id="1076179"/>
    <lineage>
        <taxon>unclassified sequences</taxon>
        <taxon>metagenomes</taxon>
        <taxon>ecological metagenomes</taxon>
    </lineage>
</organism>
<gene>
    <name evidence="2" type="ORF">SDC9_18925</name>
</gene>
<comment type="caution">
    <text evidence="2">The sequence shown here is derived from an EMBL/GenBank/DDBJ whole genome shotgun (WGS) entry which is preliminary data.</text>
</comment>
<proteinExistence type="predicted"/>
<sequence>MAVRVHRDLLGGAGRNDPAAAIAALRADVDDPVGGLDDVEVVLDHHYGIALVDQLVQHLEELAHILEMQPRRRLVEDVERAAGGAARQFLRQLHPLRLAARQRRRLLADLDIAQAHLDQRIHLLADRGHRLEEALRILDRHVEHIGDRLALELDLQRLAVVALALAGFAFDIDVGQEVHLDLDDAIALTGLAAPALDVEAEPPRLVAARLRLGQARKPVANGGEGAGIGRRVRARRAPDRALVDVDHLVEMLEALDRLARRRRLARAVQSHRRGLEQGLDRQRRLAAARDAGDADELAERKVDGHVLQVVARGLDHGELLAVALAALDRHLDAAGAGKILAGERGGIAGDLLGRAMGDDAAAMHPRPRTDVEDIVGLADHVLVMLDHQHGVARVAQVLQRVDQPVVVALMQPDRGLVEHVKHPGQPRADLRGQPDALAFAARERARRTAERQVIEPDVHQEAKPLADLLEDRAGDLVALLGQRLGHGLGPGVGLADRHLDHLPDMQPADLHRQRLGAQPVTVAGATGAVVLIALELFAHPGAIGLAIAPLHVRDHALEAAADLVDAAGLVEAELDLVLARAVEEQLLHRFGQVLPGLALVKAVMLGQRLDGLGEIGAFRFRPGGQRAGGDGQRLIGHDKPLVEEQLDPEPVTDRAGAEGRVEGEQPRLDLGDGEARDRAGEFLREGGAGGLLAGLDLVGAECLLEDRDAVGQIESGAETVGEPRLQPLAHHDPVDHHVDVVTELLVEHGRLLELVEGAVHLHPLEARLLPFGEFLAVFALAVTHHRREQIAARAFWHRHHPVDHVLHLLRLDRQAGRRAVGGADAGEEQAQVIVDLGHRAHRRARVLRGRLLLDRDCGAQPRDMVDIGLAHHVEELPRIGRQAFDIAPLALGIDRVEGERGFARARKPGDHGQCVARNVEIDILQIVLARTADFDELLLGHDRPRYHAPR</sequence>
<reference evidence="2" key="1">
    <citation type="submission" date="2019-08" db="EMBL/GenBank/DDBJ databases">
        <authorList>
            <person name="Kucharzyk K."/>
            <person name="Murdoch R.W."/>
            <person name="Higgins S."/>
            <person name="Loffler F."/>
        </authorList>
    </citation>
    <scope>NUCLEOTIDE SEQUENCE</scope>
</reference>
<protein>
    <recommendedName>
        <fullName evidence="3">NAD-specific glutamate dehydrogenase</fullName>
    </recommendedName>
</protein>
<feature type="region of interest" description="Disordered" evidence="1">
    <location>
        <begin position="644"/>
        <end position="673"/>
    </location>
</feature>
<dbReference type="AlphaFoldDB" id="A0A644U3J6"/>
<evidence type="ECO:0000313" key="2">
    <source>
        <dbReference type="EMBL" id="MPL73132.1"/>
    </source>
</evidence>
<accession>A0A644U3J6</accession>
<evidence type="ECO:0000256" key="1">
    <source>
        <dbReference type="SAM" id="MobiDB-lite"/>
    </source>
</evidence>